<evidence type="ECO:0000313" key="3">
    <source>
        <dbReference type="Proteomes" id="UP001585080"/>
    </source>
</evidence>
<organism evidence="2 3">
    <name type="scientific">Streptomyces broussonetiae</name>
    <dbReference type="NCBI Taxonomy" id="2686304"/>
    <lineage>
        <taxon>Bacteria</taxon>
        <taxon>Bacillati</taxon>
        <taxon>Actinomycetota</taxon>
        <taxon>Actinomycetes</taxon>
        <taxon>Kitasatosporales</taxon>
        <taxon>Streptomycetaceae</taxon>
        <taxon>Streptomyces</taxon>
    </lineage>
</organism>
<keyword evidence="3" id="KW-1185">Reference proteome</keyword>
<dbReference type="EMBL" id="JAYMRP010000012">
    <property type="protein sequence ID" value="MFB8774360.1"/>
    <property type="molecule type" value="Genomic_DNA"/>
</dbReference>
<dbReference type="PANTHER" id="PTHR36927">
    <property type="entry name" value="BLR4337 PROTEIN"/>
    <property type="match status" value="1"/>
</dbReference>
<reference evidence="2 3" key="1">
    <citation type="submission" date="2024-01" db="EMBL/GenBank/DDBJ databases">
        <title>Genome mining of biosynthetic gene clusters to explore secondary metabolites of Streptomyces sp.</title>
        <authorList>
            <person name="Baig A."/>
            <person name="Ajitkumar Shintre N."/>
            <person name="Kumar H."/>
            <person name="Anbarasu A."/>
            <person name="Ramaiah S."/>
        </authorList>
    </citation>
    <scope>NUCLEOTIDE SEQUENCE [LARGE SCALE GENOMIC DNA]</scope>
    <source>
        <strain evidence="2 3">A57</strain>
    </source>
</reference>
<dbReference type="RefSeq" id="WP_376733091.1">
    <property type="nucleotide sequence ID" value="NZ_JAYMRP010000012.1"/>
</dbReference>
<sequence length="114" mass="12214">MGGERERTTTGTVRRTELDLLRVTDEGAADAGRRRVPGYLGQAALPLYVLHQPVVVALAYAVVGWSAPMAVKYAAIVAGSFAVILALYETAVRRTRVTRFLFGMRPAPVGAARG</sequence>
<feature type="transmembrane region" description="Helical" evidence="1">
    <location>
        <begin position="43"/>
        <end position="63"/>
    </location>
</feature>
<feature type="transmembrane region" description="Helical" evidence="1">
    <location>
        <begin position="69"/>
        <end position="88"/>
    </location>
</feature>
<gene>
    <name evidence="2" type="ORF">VSS16_16770</name>
</gene>
<proteinExistence type="predicted"/>
<keyword evidence="1" id="KW-0812">Transmembrane</keyword>
<keyword evidence="1" id="KW-1133">Transmembrane helix</keyword>
<dbReference type="InterPro" id="IPR050623">
    <property type="entry name" value="Glucan_succinyl_AcylTrfase"/>
</dbReference>
<dbReference type="PANTHER" id="PTHR36927:SF3">
    <property type="entry name" value="GLUCANS BIOSYNTHESIS PROTEIN C"/>
    <property type="match status" value="1"/>
</dbReference>
<accession>A0ABV5EC24</accession>
<evidence type="ECO:0008006" key="4">
    <source>
        <dbReference type="Google" id="ProtNLM"/>
    </source>
</evidence>
<protein>
    <recommendedName>
        <fullName evidence="4">Acyltransferase family protein</fullName>
    </recommendedName>
</protein>
<evidence type="ECO:0000256" key="1">
    <source>
        <dbReference type="SAM" id="Phobius"/>
    </source>
</evidence>
<comment type="caution">
    <text evidence="2">The sequence shown here is derived from an EMBL/GenBank/DDBJ whole genome shotgun (WGS) entry which is preliminary data.</text>
</comment>
<dbReference type="Proteomes" id="UP001585080">
    <property type="component" value="Unassembled WGS sequence"/>
</dbReference>
<keyword evidence="1" id="KW-0472">Membrane</keyword>
<evidence type="ECO:0000313" key="2">
    <source>
        <dbReference type="EMBL" id="MFB8774360.1"/>
    </source>
</evidence>
<name>A0ABV5EC24_9ACTN</name>